<protein>
    <recommendedName>
        <fullName evidence="3">Quinol monooxygenase YgiN</fullName>
    </recommendedName>
</protein>
<evidence type="ECO:0008006" key="3">
    <source>
        <dbReference type="Google" id="ProtNLM"/>
    </source>
</evidence>
<proteinExistence type="predicted"/>
<sequence>MELVVYAEWRSATELTQDVEGAFAGAFRPADASVCVWISPDDPHVLMVAFEVDADGYEGALDAARAELAEAGARTPAVGSLERVTAMTDEGYRAWSA</sequence>
<dbReference type="RefSeq" id="WP_091182080.1">
    <property type="nucleotide sequence ID" value="NZ_FOFA01000006.1"/>
</dbReference>
<dbReference type="EMBL" id="FOFA01000006">
    <property type="protein sequence ID" value="SEQ81825.1"/>
    <property type="molecule type" value="Genomic_DNA"/>
</dbReference>
<organism evidence="1 2">
    <name type="scientific">Microlunatus flavus</name>
    <dbReference type="NCBI Taxonomy" id="1036181"/>
    <lineage>
        <taxon>Bacteria</taxon>
        <taxon>Bacillati</taxon>
        <taxon>Actinomycetota</taxon>
        <taxon>Actinomycetes</taxon>
        <taxon>Propionibacteriales</taxon>
        <taxon>Propionibacteriaceae</taxon>
        <taxon>Microlunatus</taxon>
    </lineage>
</organism>
<evidence type="ECO:0000313" key="1">
    <source>
        <dbReference type="EMBL" id="SEQ81825.1"/>
    </source>
</evidence>
<evidence type="ECO:0000313" key="2">
    <source>
        <dbReference type="Proteomes" id="UP000198504"/>
    </source>
</evidence>
<dbReference type="Proteomes" id="UP000198504">
    <property type="component" value="Unassembled WGS sequence"/>
</dbReference>
<gene>
    <name evidence="1" type="ORF">SAMN05421756_10691</name>
</gene>
<name>A0A1H9J5D0_9ACTN</name>
<keyword evidence="2" id="KW-1185">Reference proteome</keyword>
<dbReference type="STRING" id="1036181.SAMN05421756_10691"/>
<reference evidence="2" key="1">
    <citation type="submission" date="2016-10" db="EMBL/GenBank/DDBJ databases">
        <authorList>
            <person name="Varghese N."/>
            <person name="Submissions S."/>
        </authorList>
    </citation>
    <scope>NUCLEOTIDE SEQUENCE [LARGE SCALE GENOMIC DNA]</scope>
    <source>
        <strain evidence="2">CGMCC 4.6856</strain>
    </source>
</reference>
<accession>A0A1H9J5D0</accession>
<dbReference type="AlphaFoldDB" id="A0A1H9J5D0"/>